<comment type="similarity">
    <text evidence="5">Belongs to the dihydroorotate dehydrogenase family. Type 2 subfamily.</text>
</comment>
<comment type="function">
    <text evidence="2">Catalyzes the conversion of dihydroorotate to orotate with quinone as electron acceptor.</text>
</comment>
<dbReference type="CDD" id="cd04738">
    <property type="entry name" value="DHOD_2_like"/>
    <property type="match status" value="1"/>
</dbReference>
<organism evidence="17 18">
    <name type="scientific">Arsenicicoccus piscis</name>
    <dbReference type="NCBI Taxonomy" id="673954"/>
    <lineage>
        <taxon>Bacteria</taxon>
        <taxon>Bacillati</taxon>
        <taxon>Actinomycetota</taxon>
        <taxon>Actinomycetes</taxon>
        <taxon>Micrococcales</taxon>
        <taxon>Intrasporangiaceae</taxon>
        <taxon>Arsenicicoccus</taxon>
    </lineage>
</organism>
<dbReference type="PROSITE" id="PS00911">
    <property type="entry name" value="DHODEHASE_1"/>
    <property type="match status" value="1"/>
</dbReference>
<sequence length="247" mass="26409">MRPSVFDRLVRPTLYQTHGGDAERVHERTLALLAGAGRTAAGAQALEQVRRRTLVPDPVRVFGIDFPNRVGLAAGMDKNGRALPAWGALGFGHVEVGTVTARPQPGNDRPRMFALDASDGVLNRMGFNNEGADALARRLQQARPGYPIGISLGKSKVTPLAQATEDYLTSLRQLHRYADYVAINVSSPNTPGLRSLQDGAALDELLQALVGQTRSLAAAGGRAPSPCWSRWPPTSPTRPSPSCSRSA</sequence>
<keyword evidence="18" id="KW-1185">Reference proteome</keyword>
<evidence type="ECO:0000256" key="2">
    <source>
        <dbReference type="ARBA" id="ARBA00003125"/>
    </source>
</evidence>
<keyword evidence="8" id="KW-0285">Flavoprotein</keyword>
<evidence type="ECO:0000256" key="3">
    <source>
        <dbReference type="ARBA" id="ARBA00004370"/>
    </source>
</evidence>
<dbReference type="InterPro" id="IPR013785">
    <property type="entry name" value="Aldolase_TIM"/>
</dbReference>
<evidence type="ECO:0000256" key="9">
    <source>
        <dbReference type="ARBA" id="ARBA00022643"/>
    </source>
</evidence>
<evidence type="ECO:0000256" key="14">
    <source>
        <dbReference type="NCBIfam" id="TIGR01036"/>
    </source>
</evidence>
<evidence type="ECO:0000313" key="17">
    <source>
        <dbReference type="EMBL" id="GMA18304.1"/>
    </source>
</evidence>
<evidence type="ECO:0000256" key="1">
    <source>
        <dbReference type="ARBA" id="ARBA00001917"/>
    </source>
</evidence>
<keyword evidence="9" id="KW-0288">FMN</keyword>
<feature type="domain" description="Dihydroorotate dehydrogenase catalytic" evidence="16">
    <location>
        <begin position="59"/>
        <end position="212"/>
    </location>
</feature>
<dbReference type="PANTHER" id="PTHR48109:SF4">
    <property type="entry name" value="DIHYDROOROTATE DEHYDROGENASE (QUINONE), MITOCHONDRIAL"/>
    <property type="match status" value="1"/>
</dbReference>
<evidence type="ECO:0000256" key="4">
    <source>
        <dbReference type="ARBA" id="ARBA00005161"/>
    </source>
</evidence>
<evidence type="ECO:0000313" key="18">
    <source>
        <dbReference type="Proteomes" id="UP001157109"/>
    </source>
</evidence>
<comment type="cofactor">
    <cofactor evidence="1">
        <name>FMN</name>
        <dbReference type="ChEBI" id="CHEBI:58210"/>
    </cofactor>
</comment>
<dbReference type="EC" id="1.3.5.2" evidence="6 14"/>
<feature type="region of interest" description="Disordered" evidence="15">
    <location>
        <begin position="220"/>
        <end position="247"/>
    </location>
</feature>
<comment type="catalytic activity">
    <reaction evidence="13">
        <text>(S)-dihydroorotate + a quinone = orotate + a quinol</text>
        <dbReference type="Rhea" id="RHEA:30187"/>
        <dbReference type="ChEBI" id="CHEBI:24646"/>
        <dbReference type="ChEBI" id="CHEBI:30839"/>
        <dbReference type="ChEBI" id="CHEBI:30864"/>
        <dbReference type="ChEBI" id="CHEBI:132124"/>
        <dbReference type="EC" id="1.3.5.2"/>
    </reaction>
</comment>
<evidence type="ECO:0000256" key="12">
    <source>
        <dbReference type="ARBA" id="ARBA00023136"/>
    </source>
</evidence>
<protein>
    <recommendedName>
        <fullName evidence="7 14">Dihydroorotate dehydrogenase (quinone)</fullName>
        <ecNumber evidence="6 14">1.3.5.2</ecNumber>
    </recommendedName>
</protein>
<dbReference type="RefSeq" id="WP_284283446.1">
    <property type="nucleotide sequence ID" value="NZ_BSUJ01000001.1"/>
</dbReference>
<accession>A0ABQ6HLB8</accession>
<name>A0ABQ6HLB8_9MICO</name>
<dbReference type="PANTHER" id="PTHR48109">
    <property type="entry name" value="DIHYDROOROTATE DEHYDROGENASE (QUINONE), MITOCHONDRIAL-RELATED"/>
    <property type="match status" value="1"/>
</dbReference>
<comment type="subcellular location">
    <subcellularLocation>
        <location evidence="3">Membrane</location>
    </subcellularLocation>
</comment>
<gene>
    <name evidence="17" type="ORF">GCM10025862_03250</name>
</gene>
<reference evidence="18" key="1">
    <citation type="journal article" date="2019" name="Int. J. Syst. Evol. Microbiol.">
        <title>The Global Catalogue of Microorganisms (GCM) 10K type strain sequencing project: providing services to taxonomists for standard genome sequencing and annotation.</title>
        <authorList>
            <consortium name="The Broad Institute Genomics Platform"/>
            <consortium name="The Broad Institute Genome Sequencing Center for Infectious Disease"/>
            <person name="Wu L."/>
            <person name="Ma J."/>
        </authorList>
    </citation>
    <scope>NUCLEOTIDE SEQUENCE [LARGE SCALE GENOMIC DNA]</scope>
    <source>
        <strain evidence="18">NBRC 105830</strain>
    </source>
</reference>
<dbReference type="SUPFAM" id="SSF51395">
    <property type="entry name" value="FMN-linked oxidoreductases"/>
    <property type="match status" value="1"/>
</dbReference>
<evidence type="ECO:0000256" key="13">
    <source>
        <dbReference type="ARBA" id="ARBA00048639"/>
    </source>
</evidence>
<dbReference type="Pfam" id="PF01180">
    <property type="entry name" value="DHO_dh"/>
    <property type="match status" value="1"/>
</dbReference>
<dbReference type="InterPro" id="IPR005720">
    <property type="entry name" value="Dihydroorotate_DH_cat"/>
</dbReference>
<dbReference type="Proteomes" id="UP001157109">
    <property type="component" value="Unassembled WGS sequence"/>
</dbReference>
<evidence type="ECO:0000256" key="10">
    <source>
        <dbReference type="ARBA" id="ARBA00022975"/>
    </source>
</evidence>
<evidence type="ECO:0000256" key="5">
    <source>
        <dbReference type="ARBA" id="ARBA00005359"/>
    </source>
</evidence>
<dbReference type="InterPro" id="IPR001295">
    <property type="entry name" value="Dihydroorotate_DH_CS"/>
</dbReference>
<evidence type="ECO:0000256" key="11">
    <source>
        <dbReference type="ARBA" id="ARBA00023002"/>
    </source>
</evidence>
<dbReference type="InterPro" id="IPR005719">
    <property type="entry name" value="Dihydroorotate_DH_2"/>
</dbReference>
<keyword evidence="10" id="KW-0665">Pyrimidine biosynthesis</keyword>
<evidence type="ECO:0000256" key="15">
    <source>
        <dbReference type="SAM" id="MobiDB-lite"/>
    </source>
</evidence>
<keyword evidence="12" id="KW-0472">Membrane</keyword>
<dbReference type="NCBIfam" id="TIGR01036">
    <property type="entry name" value="pyrD_sub2"/>
    <property type="match status" value="1"/>
</dbReference>
<dbReference type="Gene3D" id="3.20.20.70">
    <property type="entry name" value="Aldolase class I"/>
    <property type="match status" value="1"/>
</dbReference>
<dbReference type="EMBL" id="BSUJ01000001">
    <property type="protein sequence ID" value="GMA18304.1"/>
    <property type="molecule type" value="Genomic_DNA"/>
</dbReference>
<evidence type="ECO:0000259" key="16">
    <source>
        <dbReference type="Pfam" id="PF01180"/>
    </source>
</evidence>
<evidence type="ECO:0000256" key="8">
    <source>
        <dbReference type="ARBA" id="ARBA00022630"/>
    </source>
</evidence>
<evidence type="ECO:0000256" key="6">
    <source>
        <dbReference type="ARBA" id="ARBA00012791"/>
    </source>
</evidence>
<keyword evidence="11" id="KW-0560">Oxidoreductase</keyword>
<evidence type="ECO:0000256" key="7">
    <source>
        <dbReference type="ARBA" id="ARBA00018366"/>
    </source>
</evidence>
<comment type="pathway">
    <text evidence="4">Pyrimidine metabolism; UMP biosynthesis via de novo pathway; orotate from (S)-dihydroorotate (quinone route): step 1/1.</text>
</comment>
<comment type="caution">
    <text evidence="17">The sequence shown here is derived from an EMBL/GenBank/DDBJ whole genome shotgun (WGS) entry which is preliminary data.</text>
</comment>
<dbReference type="InterPro" id="IPR050074">
    <property type="entry name" value="DHO_dehydrogenase"/>
</dbReference>
<proteinExistence type="inferred from homology"/>